<evidence type="ECO:0000313" key="3">
    <source>
        <dbReference type="EMBL" id="KAG8471126.1"/>
    </source>
</evidence>
<dbReference type="InterPro" id="IPR016181">
    <property type="entry name" value="Acyl_CoA_acyltransferase"/>
</dbReference>
<keyword evidence="4" id="KW-1185">Reference proteome</keyword>
<protein>
    <recommendedName>
        <fullName evidence="2">N-acetyltransferase domain-containing protein</fullName>
    </recommendedName>
</protein>
<evidence type="ECO:0000259" key="2">
    <source>
        <dbReference type="PROSITE" id="PS51186"/>
    </source>
</evidence>
<name>A0A8J6CHG5_DIALT</name>
<dbReference type="OrthoDB" id="10565501at2759"/>
<dbReference type="CDD" id="cd04301">
    <property type="entry name" value="NAT_SF"/>
    <property type="match status" value="1"/>
</dbReference>
<evidence type="ECO:0000313" key="4">
    <source>
        <dbReference type="Proteomes" id="UP000751190"/>
    </source>
</evidence>
<dbReference type="SUPFAM" id="SSF55729">
    <property type="entry name" value="Acyl-CoA N-acyltransferases (Nat)"/>
    <property type="match status" value="1"/>
</dbReference>
<dbReference type="AlphaFoldDB" id="A0A8J6CHG5"/>
<feature type="region of interest" description="Disordered" evidence="1">
    <location>
        <begin position="239"/>
        <end position="263"/>
    </location>
</feature>
<dbReference type="Proteomes" id="UP000751190">
    <property type="component" value="Unassembled WGS sequence"/>
</dbReference>
<dbReference type="EMBL" id="JAGTXO010000001">
    <property type="protein sequence ID" value="KAG8471126.1"/>
    <property type="molecule type" value="Genomic_DNA"/>
</dbReference>
<dbReference type="Pfam" id="PF00583">
    <property type="entry name" value="Acetyltransf_1"/>
    <property type="match status" value="1"/>
</dbReference>
<evidence type="ECO:0000256" key="1">
    <source>
        <dbReference type="SAM" id="MobiDB-lite"/>
    </source>
</evidence>
<accession>A0A8J6CHG5</accession>
<reference evidence="3" key="1">
    <citation type="submission" date="2021-05" db="EMBL/GenBank/DDBJ databases">
        <title>The genome of the haptophyte Pavlova lutheri (Diacronema luteri, Pavlovales) - a model for lipid biosynthesis in eukaryotic algae.</title>
        <authorList>
            <person name="Hulatt C.J."/>
            <person name="Posewitz M.C."/>
        </authorList>
    </citation>
    <scope>NUCLEOTIDE SEQUENCE</scope>
    <source>
        <strain evidence="3">NIVA-4/92</strain>
    </source>
</reference>
<feature type="domain" description="N-acetyltransferase" evidence="2">
    <location>
        <begin position="52"/>
        <end position="209"/>
    </location>
</feature>
<proteinExistence type="predicted"/>
<dbReference type="InterPro" id="IPR000182">
    <property type="entry name" value="GNAT_dom"/>
</dbReference>
<dbReference type="PROSITE" id="PS51186">
    <property type="entry name" value="GNAT"/>
    <property type="match status" value="1"/>
</dbReference>
<dbReference type="Gene3D" id="3.40.630.30">
    <property type="match status" value="1"/>
</dbReference>
<sequence>MAADSVGAGVARSSRLGAELVLHVADSRRAALWADAIVELVRASFGDGELDAHLAELTPGGADGAAAACAAERALDALVGFHALEDCVFLLVEHHVPECAGHRRAEGDEPRAVRSLVALAVATRFATALYIANVCTHPSARGRGIASTLLFECHDLAYELGLDALCGAVSSDRRDLRRFYTALGAEVVPNAAIGSAGAPRHDRLARPVRPHEVGVRGACARQGPRSLRRTHAPVGAPASLAAAAERGQRAARTEPSPAPRAAGRWLRSRLGRLAMAASRCGAGACASAVLTLALAAATAFALSLGGRSEARSPWSAGASDDRRR</sequence>
<dbReference type="GO" id="GO:0016747">
    <property type="term" value="F:acyltransferase activity, transferring groups other than amino-acyl groups"/>
    <property type="evidence" value="ECO:0007669"/>
    <property type="project" value="InterPro"/>
</dbReference>
<gene>
    <name evidence="3" type="ORF">KFE25_009547</name>
</gene>
<comment type="caution">
    <text evidence="3">The sequence shown here is derived from an EMBL/GenBank/DDBJ whole genome shotgun (WGS) entry which is preliminary data.</text>
</comment>
<organism evidence="3 4">
    <name type="scientific">Diacronema lutheri</name>
    <name type="common">Unicellular marine alga</name>
    <name type="synonym">Monochrysis lutheri</name>
    <dbReference type="NCBI Taxonomy" id="2081491"/>
    <lineage>
        <taxon>Eukaryota</taxon>
        <taxon>Haptista</taxon>
        <taxon>Haptophyta</taxon>
        <taxon>Pavlovophyceae</taxon>
        <taxon>Pavlovales</taxon>
        <taxon>Pavlovaceae</taxon>
        <taxon>Diacronema</taxon>
    </lineage>
</organism>